<dbReference type="EMBL" id="CP032418">
    <property type="protein sequence ID" value="AYC29363.1"/>
    <property type="molecule type" value="Genomic_DNA"/>
</dbReference>
<evidence type="ECO:0000313" key="2">
    <source>
        <dbReference type="EMBL" id="AYC29363.1"/>
    </source>
</evidence>
<dbReference type="AlphaFoldDB" id="A0A385YV46"/>
<keyword evidence="3" id="KW-1185">Reference proteome</keyword>
<dbReference type="Pfam" id="PF14493">
    <property type="entry name" value="HTH_40"/>
    <property type="match status" value="1"/>
</dbReference>
<feature type="domain" description="Helicase Helix-turn-helix" evidence="1">
    <location>
        <begin position="264"/>
        <end position="349"/>
    </location>
</feature>
<protein>
    <recommendedName>
        <fullName evidence="1">Helicase Helix-turn-helix domain-containing protein</fullName>
    </recommendedName>
</protein>
<proteinExistence type="predicted"/>
<organism evidence="2 3">
    <name type="scientific">Paenisporosarcina cavernae</name>
    <dbReference type="NCBI Taxonomy" id="2320858"/>
    <lineage>
        <taxon>Bacteria</taxon>
        <taxon>Bacillati</taxon>
        <taxon>Bacillota</taxon>
        <taxon>Bacilli</taxon>
        <taxon>Bacillales</taxon>
        <taxon>Caryophanaceae</taxon>
        <taxon>Paenisporosarcina</taxon>
    </lineage>
</organism>
<evidence type="ECO:0000259" key="1">
    <source>
        <dbReference type="Pfam" id="PF14493"/>
    </source>
</evidence>
<name>A0A385YV46_9BACL</name>
<evidence type="ECO:0000313" key="3">
    <source>
        <dbReference type="Proteomes" id="UP000265725"/>
    </source>
</evidence>
<accession>A0A385YV46</accession>
<reference evidence="3" key="1">
    <citation type="submission" date="2018-09" db="EMBL/GenBank/DDBJ databases">
        <authorList>
            <person name="Zhu H."/>
        </authorList>
    </citation>
    <scope>NUCLEOTIDE SEQUENCE [LARGE SCALE GENOMIC DNA]</scope>
    <source>
        <strain evidence="3">K2R23-3</strain>
    </source>
</reference>
<gene>
    <name evidence="2" type="ORF">D3873_05500</name>
</gene>
<dbReference type="KEGG" id="paek:D3873_05500"/>
<dbReference type="Proteomes" id="UP000265725">
    <property type="component" value="Chromosome"/>
</dbReference>
<dbReference type="OrthoDB" id="2354672at2"/>
<dbReference type="InterPro" id="IPR029491">
    <property type="entry name" value="Helicase_HTH"/>
</dbReference>
<sequence length="364" mass="42806">MRNFNHHLLRRGGDIVLFTSILLELIENFKGERSFRAPYYILQGKRSGQTIQDLHQLKLYPFFHLLPKLNVKEYDAYLQKLVKEELIVRKGESLILTSLGMEMRKNHPAPSLFGWKFKGNELIFGNRLNLIIQTLSHLSKRDRHFVPMIRDERIRQYVKVWIRNTYYQGVERNVLRELENVLTSAIFPPIERAIFVYRLSGKSVTSLTWSQLADKFHLTKYDVYIYYVMILQKLIHTIEKEQTKYPILVSISADLYTSKELTNSAQKTWELFQQGYVLHDIANKRRLKSSTIEDHFVEIASVYPDVMAFFLEDSKRLMGEKVLENVESFKLSALKPLLPTFSYFELRLLLTWKENGNGQTGSNT</sequence>